<accession>A0A3Q4G860</accession>
<keyword evidence="5" id="KW-1185">Reference proteome</keyword>
<dbReference type="InterPro" id="IPR036179">
    <property type="entry name" value="Ig-like_dom_sf"/>
</dbReference>
<evidence type="ECO:0000259" key="3">
    <source>
        <dbReference type="PROSITE" id="PS50835"/>
    </source>
</evidence>
<dbReference type="InterPro" id="IPR013106">
    <property type="entry name" value="Ig_V-set"/>
</dbReference>
<dbReference type="PROSITE" id="PS50835">
    <property type="entry name" value="IG_LIKE"/>
    <property type="match status" value="1"/>
</dbReference>
<dbReference type="InterPro" id="IPR050413">
    <property type="entry name" value="TCR_beta_variable"/>
</dbReference>
<protein>
    <recommendedName>
        <fullName evidence="3">Ig-like domain-containing protein</fullName>
    </recommendedName>
</protein>
<sequence length="135" mass="15248">VQKKVMLKHYATYKKLCVVTSSVKLVGDGSDVTQNSTIWKKQGEDVTINCRHTKSVDYSQMYWYRQLPGETMKLVVFTTTAKPDHDFGNFSREKFTATKPDAYTGTFTVKDLEAKDKGLYFCAVSKHSDTDAPSS</sequence>
<dbReference type="InterPro" id="IPR013783">
    <property type="entry name" value="Ig-like_fold"/>
</dbReference>
<feature type="domain" description="Ig-like" evidence="3">
    <location>
        <begin position="42"/>
        <end position="135"/>
    </location>
</feature>
<keyword evidence="1" id="KW-0732">Signal</keyword>
<name>A0A3Q4G860_NEOBR</name>
<keyword evidence="2" id="KW-0391">Immunity</keyword>
<evidence type="ECO:0000256" key="2">
    <source>
        <dbReference type="ARBA" id="ARBA00022859"/>
    </source>
</evidence>
<organism evidence="4 5">
    <name type="scientific">Neolamprologus brichardi</name>
    <name type="common">Fairy cichlid</name>
    <name type="synonym">Lamprologus brichardi</name>
    <dbReference type="NCBI Taxonomy" id="32507"/>
    <lineage>
        <taxon>Eukaryota</taxon>
        <taxon>Metazoa</taxon>
        <taxon>Chordata</taxon>
        <taxon>Craniata</taxon>
        <taxon>Vertebrata</taxon>
        <taxon>Euteleostomi</taxon>
        <taxon>Actinopterygii</taxon>
        <taxon>Neopterygii</taxon>
        <taxon>Teleostei</taxon>
        <taxon>Neoteleostei</taxon>
        <taxon>Acanthomorphata</taxon>
        <taxon>Ovalentaria</taxon>
        <taxon>Cichlomorphae</taxon>
        <taxon>Cichliformes</taxon>
        <taxon>Cichlidae</taxon>
        <taxon>African cichlids</taxon>
        <taxon>Pseudocrenilabrinae</taxon>
        <taxon>Lamprologini</taxon>
        <taxon>Neolamprologus</taxon>
    </lineage>
</organism>
<dbReference type="SUPFAM" id="SSF48726">
    <property type="entry name" value="Immunoglobulin"/>
    <property type="match status" value="1"/>
</dbReference>
<dbReference type="GO" id="GO:0002376">
    <property type="term" value="P:immune system process"/>
    <property type="evidence" value="ECO:0007669"/>
    <property type="project" value="UniProtKB-KW"/>
</dbReference>
<dbReference type="Gene3D" id="2.60.40.10">
    <property type="entry name" value="Immunoglobulins"/>
    <property type="match status" value="1"/>
</dbReference>
<reference evidence="4" key="2">
    <citation type="submission" date="2025-09" db="UniProtKB">
        <authorList>
            <consortium name="Ensembl"/>
        </authorList>
    </citation>
    <scope>IDENTIFICATION</scope>
</reference>
<dbReference type="Pfam" id="PF07686">
    <property type="entry name" value="V-set"/>
    <property type="match status" value="1"/>
</dbReference>
<dbReference type="GeneTree" id="ENSGT00730000111153"/>
<reference evidence="4" key="1">
    <citation type="submission" date="2025-08" db="UniProtKB">
        <authorList>
            <consortium name="Ensembl"/>
        </authorList>
    </citation>
    <scope>IDENTIFICATION</scope>
</reference>
<proteinExistence type="predicted"/>
<dbReference type="PANTHER" id="PTHR23268:SF102">
    <property type="entry name" value="IMMUNOGLOBULIN V-SET DOMAIN-CONTAINING PROTEIN"/>
    <property type="match status" value="1"/>
</dbReference>
<dbReference type="InterPro" id="IPR007110">
    <property type="entry name" value="Ig-like_dom"/>
</dbReference>
<dbReference type="AlphaFoldDB" id="A0A3Q4G860"/>
<evidence type="ECO:0000313" key="4">
    <source>
        <dbReference type="Ensembl" id="ENSNBRP00000005010.1"/>
    </source>
</evidence>
<dbReference type="SMART" id="SM00406">
    <property type="entry name" value="IGv"/>
    <property type="match status" value="1"/>
</dbReference>
<dbReference type="GO" id="GO:0005886">
    <property type="term" value="C:plasma membrane"/>
    <property type="evidence" value="ECO:0007669"/>
    <property type="project" value="TreeGrafter"/>
</dbReference>
<dbReference type="GO" id="GO:0007166">
    <property type="term" value="P:cell surface receptor signaling pathway"/>
    <property type="evidence" value="ECO:0007669"/>
    <property type="project" value="TreeGrafter"/>
</dbReference>
<dbReference type="OMA" id="CRFIALE"/>
<dbReference type="PANTHER" id="PTHR23268">
    <property type="entry name" value="T-CELL RECEPTOR BETA CHAIN"/>
    <property type="match status" value="1"/>
</dbReference>
<dbReference type="Ensembl" id="ENSNBRT00000005164.1">
    <property type="protein sequence ID" value="ENSNBRP00000005010.1"/>
    <property type="gene ID" value="ENSNBRG00000003995.1"/>
</dbReference>
<evidence type="ECO:0000313" key="5">
    <source>
        <dbReference type="Proteomes" id="UP000261580"/>
    </source>
</evidence>
<evidence type="ECO:0000256" key="1">
    <source>
        <dbReference type="ARBA" id="ARBA00022729"/>
    </source>
</evidence>
<dbReference type="Proteomes" id="UP000261580">
    <property type="component" value="Unassembled WGS sequence"/>
</dbReference>